<proteinExistence type="predicted"/>
<reference evidence="3" key="1">
    <citation type="journal article" date="2019" name="Int. J. Syst. Evol. Microbiol.">
        <title>The Global Catalogue of Microorganisms (GCM) 10K type strain sequencing project: providing services to taxonomists for standard genome sequencing and annotation.</title>
        <authorList>
            <consortium name="The Broad Institute Genomics Platform"/>
            <consortium name="The Broad Institute Genome Sequencing Center for Infectious Disease"/>
            <person name="Wu L."/>
            <person name="Ma J."/>
        </authorList>
    </citation>
    <scope>NUCLEOTIDE SEQUENCE [LARGE SCALE GENOMIC DNA]</scope>
    <source>
        <strain evidence="3">CCUG 38813</strain>
    </source>
</reference>
<keyword evidence="1" id="KW-0732">Signal</keyword>
<protein>
    <submittedName>
        <fullName evidence="2">Uncharacterized protein</fullName>
    </submittedName>
</protein>
<evidence type="ECO:0000256" key="1">
    <source>
        <dbReference type="SAM" id="SignalP"/>
    </source>
</evidence>
<dbReference type="Proteomes" id="UP001596031">
    <property type="component" value="Unassembled WGS sequence"/>
</dbReference>
<comment type="caution">
    <text evidence="2">The sequence shown here is derived from an EMBL/GenBank/DDBJ whole genome shotgun (WGS) entry which is preliminary data.</text>
</comment>
<dbReference type="RefSeq" id="WP_379721803.1">
    <property type="nucleotide sequence ID" value="NZ_JBHSMS010000039.1"/>
</dbReference>
<dbReference type="EMBL" id="JBHSMS010000039">
    <property type="protein sequence ID" value="MFC5512029.1"/>
    <property type="molecule type" value="Genomic_DNA"/>
</dbReference>
<evidence type="ECO:0000313" key="3">
    <source>
        <dbReference type="Proteomes" id="UP001596031"/>
    </source>
</evidence>
<organism evidence="2 3">
    <name type="scientific">Massilia jejuensis</name>
    <dbReference type="NCBI Taxonomy" id="648894"/>
    <lineage>
        <taxon>Bacteria</taxon>
        <taxon>Pseudomonadati</taxon>
        <taxon>Pseudomonadota</taxon>
        <taxon>Betaproteobacteria</taxon>
        <taxon>Burkholderiales</taxon>
        <taxon>Oxalobacteraceae</taxon>
        <taxon>Telluria group</taxon>
        <taxon>Massilia</taxon>
    </lineage>
</organism>
<gene>
    <name evidence="2" type="ORF">ACFPOU_12955</name>
</gene>
<feature type="chain" id="PRO_5046164061" evidence="1">
    <location>
        <begin position="22"/>
        <end position="122"/>
    </location>
</feature>
<name>A0ABW0PJ39_9BURK</name>
<evidence type="ECO:0000313" key="2">
    <source>
        <dbReference type="EMBL" id="MFC5512029.1"/>
    </source>
</evidence>
<accession>A0ABW0PJ39</accession>
<sequence>MRPWSFTLALAGLLLSSAAPAAEPSFCSSVCDSERRACKVNVQQLAAEDGDGLVKLAERHRNAMTPAKLPAPSAAAIAGERSSIQARRIQRTADCDVTYGRCTRTCKAAAAAAPAPTPRKSG</sequence>
<feature type="signal peptide" evidence="1">
    <location>
        <begin position="1"/>
        <end position="21"/>
    </location>
</feature>
<keyword evidence="3" id="KW-1185">Reference proteome</keyword>